<keyword evidence="2" id="KW-1185">Reference proteome</keyword>
<gene>
    <name evidence="1" type="ORF">BN2614_LOCUS2</name>
</gene>
<accession>A0A9X9M5T8</accession>
<evidence type="ECO:0000313" key="1">
    <source>
        <dbReference type="EMBL" id="VCX37295.1"/>
    </source>
</evidence>
<organism evidence="1 2">
    <name type="scientific">Gulo gulo</name>
    <name type="common">Wolverine</name>
    <name type="synonym">Gluton</name>
    <dbReference type="NCBI Taxonomy" id="48420"/>
    <lineage>
        <taxon>Eukaryota</taxon>
        <taxon>Metazoa</taxon>
        <taxon>Chordata</taxon>
        <taxon>Craniata</taxon>
        <taxon>Vertebrata</taxon>
        <taxon>Euteleostomi</taxon>
        <taxon>Mammalia</taxon>
        <taxon>Eutheria</taxon>
        <taxon>Laurasiatheria</taxon>
        <taxon>Carnivora</taxon>
        <taxon>Caniformia</taxon>
        <taxon>Musteloidea</taxon>
        <taxon>Mustelidae</taxon>
        <taxon>Guloninae</taxon>
        <taxon>Gulo</taxon>
    </lineage>
</organism>
<dbReference type="Proteomes" id="UP000269945">
    <property type="component" value="Unassembled WGS sequence"/>
</dbReference>
<sequence length="155" mass="16908">WCRAEEWVGCDNQLLPLCPQTAPTPEGPPLVGFSVLQPFEPPAPEGGRARLCQKKTMDSGHQRQLGGRPGLAVCREGSVRCHHTWVGLGVLVPGRWPPKVTESWLRGCHCGISWLLPPFIYLSSLLCLCGSFVPGPSRSPCCRKGVRLAGHSQNF</sequence>
<evidence type="ECO:0000313" key="2">
    <source>
        <dbReference type="Proteomes" id="UP000269945"/>
    </source>
</evidence>
<name>A0A9X9M5T8_GULGU</name>
<reference evidence="1 2" key="1">
    <citation type="submission" date="2018-10" db="EMBL/GenBank/DDBJ databases">
        <authorList>
            <person name="Ekblom R."/>
            <person name="Jareborg N."/>
        </authorList>
    </citation>
    <scope>NUCLEOTIDE SEQUENCE [LARGE SCALE GENOMIC DNA]</scope>
    <source>
        <tissue evidence="1">Muscle</tissue>
    </source>
</reference>
<comment type="caution">
    <text evidence="1">The sequence shown here is derived from an EMBL/GenBank/DDBJ whole genome shotgun (WGS) entry which is preliminary data.</text>
</comment>
<proteinExistence type="predicted"/>
<protein>
    <submittedName>
        <fullName evidence="1">Uncharacterized protein</fullName>
    </submittedName>
</protein>
<dbReference type="EMBL" id="CYRY02043124">
    <property type="protein sequence ID" value="VCX37295.1"/>
    <property type="molecule type" value="Genomic_DNA"/>
</dbReference>
<feature type="non-terminal residue" evidence="1">
    <location>
        <position position="1"/>
    </location>
</feature>
<dbReference type="AlphaFoldDB" id="A0A9X9M5T8"/>